<keyword evidence="3" id="KW-0433">Leucine-rich repeat</keyword>
<evidence type="ECO:0000256" key="9">
    <source>
        <dbReference type="ARBA" id="ARBA00023273"/>
    </source>
</evidence>
<keyword evidence="2" id="KW-0963">Cytoplasm</keyword>
<evidence type="ECO:0000256" key="1">
    <source>
        <dbReference type="ARBA" id="ARBA00004430"/>
    </source>
</evidence>
<dbReference type="GO" id="GO:0030286">
    <property type="term" value="C:dynein complex"/>
    <property type="evidence" value="ECO:0007669"/>
    <property type="project" value="UniProtKB-KW"/>
</dbReference>
<evidence type="ECO:0000313" key="12">
    <source>
        <dbReference type="EMBL" id="CAB0000963.1"/>
    </source>
</evidence>
<comment type="subcellular location">
    <subcellularLocation>
        <location evidence="1">Cytoplasm</location>
        <location evidence="1">Cytoskeleton</location>
        <location evidence="1">Cilium axoneme</location>
    </subcellularLocation>
</comment>
<evidence type="ECO:0000256" key="3">
    <source>
        <dbReference type="ARBA" id="ARBA00022614"/>
    </source>
</evidence>
<dbReference type="EMBL" id="CADCXU010020657">
    <property type="protein sequence ID" value="CAB0008720.1"/>
    <property type="molecule type" value="Genomic_DNA"/>
</dbReference>
<evidence type="ECO:0000256" key="5">
    <source>
        <dbReference type="ARBA" id="ARBA00022737"/>
    </source>
</evidence>
<dbReference type="InterPro" id="IPR025875">
    <property type="entry name" value="Leu-rich_rpt_4"/>
</dbReference>
<protein>
    <recommendedName>
        <fullName evidence="11">Dynein axonemal light chain 1</fullName>
    </recommendedName>
</protein>
<keyword evidence="9" id="KW-0966">Cell projection</keyword>
<keyword evidence="4" id="KW-0493">Microtubule</keyword>
<evidence type="ECO:0000256" key="7">
    <source>
        <dbReference type="ARBA" id="ARBA00023175"/>
    </source>
</evidence>
<evidence type="ECO:0000256" key="2">
    <source>
        <dbReference type="ARBA" id="ARBA00022490"/>
    </source>
</evidence>
<dbReference type="SUPFAM" id="SSF52058">
    <property type="entry name" value="L domain-like"/>
    <property type="match status" value="1"/>
</dbReference>
<dbReference type="OrthoDB" id="266138at2759"/>
<accession>A0A6H5GCS9</accession>
<reference evidence="12 14" key="1">
    <citation type="submission" date="2020-02" db="EMBL/GenBank/DDBJ databases">
        <authorList>
            <person name="Ferguson B K."/>
        </authorList>
    </citation>
    <scope>NUCLEOTIDE SEQUENCE [LARGE SCALE GENOMIC DNA]</scope>
</reference>
<dbReference type="SMART" id="SM00365">
    <property type="entry name" value="LRR_SD22"/>
    <property type="match status" value="4"/>
</dbReference>
<evidence type="ECO:0000256" key="4">
    <source>
        <dbReference type="ARBA" id="ARBA00022701"/>
    </source>
</evidence>
<dbReference type="PANTHER" id="PTHR15454:SF73">
    <property type="entry name" value="DYNEIN AXONEMAL LIGHT CHAIN 1"/>
    <property type="match status" value="1"/>
</dbReference>
<organism evidence="12 14">
    <name type="scientific">Nesidiocoris tenuis</name>
    <dbReference type="NCBI Taxonomy" id="355587"/>
    <lineage>
        <taxon>Eukaryota</taxon>
        <taxon>Metazoa</taxon>
        <taxon>Ecdysozoa</taxon>
        <taxon>Arthropoda</taxon>
        <taxon>Hexapoda</taxon>
        <taxon>Insecta</taxon>
        <taxon>Pterygota</taxon>
        <taxon>Neoptera</taxon>
        <taxon>Paraneoptera</taxon>
        <taxon>Hemiptera</taxon>
        <taxon>Heteroptera</taxon>
        <taxon>Panheteroptera</taxon>
        <taxon>Cimicomorpha</taxon>
        <taxon>Miridae</taxon>
        <taxon>Dicyphina</taxon>
        <taxon>Nesidiocoris</taxon>
    </lineage>
</organism>
<evidence type="ECO:0000256" key="8">
    <source>
        <dbReference type="ARBA" id="ARBA00023212"/>
    </source>
</evidence>
<evidence type="ECO:0000256" key="6">
    <source>
        <dbReference type="ARBA" id="ARBA00023017"/>
    </source>
</evidence>
<dbReference type="GO" id="GO:0045504">
    <property type="term" value="F:dynein heavy chain binding"/>
    <property type="evidence" value="ECO:0007669"/>
    <property type="project" value="TreeGrafter"/>
</dbReference>
<comment type="similarity">
    <text evidence="10">Belongs to the dynein light chain LC1-type family.</text>
</comment>
<keyword evidence="5" id="KW-0677">Repeat</keyword>
<evidence type="ECO:0000313" key="14">
    <source>
        <dbReference type="Proteomes" id="UP000479000"/>
    </source>
</evidence>
<dbReference type="Pfam" id="PF12799">
    <property type="entry name" value="LRR_4"/>
    <property type="match status" value="1"/>
</dbReference>
<evidence type="ECO:0000313" key="13">
    <source>
        <dbReference type="EMBL" id="CAB0008720.1"/>
    </source>
</evidence>
<evidence type="ECO:0000256" key="11">
    <source>
        <dbReference type="ARBA" id="ARBA00049760"/>
    </source>
</evidence>
<dbReference type="GO" id="GO:0005874">
    <property type="term" value="C:microtubule"/>
    <property type="evidence" value="ECO:0007669"/>
    <property type="project" value="UniProtKB-KW"/>
</dbReference>
<dbReference type="GO" id="GO:0036158">
    <property type="term" value="P:outer dynein arm assembly"/>
    <property type="evidence" value="ECO:0007669"/>
    <property type="project" value="TreeGrafter"/>
</dbReference>
<dbReference type="AlphaFoldDB" id="A0A6H5GCS9"/>
<dbReference type="Proteomes" id="UP000479000">
    <property type="component" value="Unassembled WGS sequence"/>
</dbReference>
<dbReference type="EMBL" id="CADCXU010010222">
    <property type="protein sequence ID" value="CAB0000963.1"/>
    <property type="molecule type" value="Genomic_DNA"/>
</dbReference>
<dbReference type="InterPro" id="IPR032675">
    <property type="entry name" value="LRR_dom_sf"/>
</dbReference>
<dbReference type="FunFam" id="3.80.10.10:FF:000049">
    <property type="entry name" value="Dynein light chain 1"/>
    <property type="match status" value="1"/>
</dbReference>
<proteinExistence type="inferred from homology"/>
<keyword evidence="6" id="KW-0243">Dynein</keyword>
<sequence length="185" mass="21106">MWEKNMTDAAAAEGGATTEKFIATEAAELDLQFCWPPIEQMDKTLGTLTKCKKLYLSTNNIDKIQGLQGMSNLRVLGLSRNSIKLISGIEAVADTLEELWLSYNHLVSIKGIQVMQKLRVLYLNHNYIRDWAEVSRLGEMPKIADVSFIGNPLVDHCASNEDWRYEVFKRIPHLRRLDGEFRTYG</sequence>
<dbReference type="GO" id="GO:0005930">
    <property type="term" value="C:axoneme"/>
    <property type="evidence" value="ECO:0007669"/>
    <property type="project" value="UniProtKB-SubCell"/>
</dbReference>
<gene>
    <name evidence="13" type="ORF">NTEN_LOCUS13953</name>
    <name evidence="12" type="ORF">NTEN_LOCUS6750</name>
</gene>
<dbReference type="PROSITE" id="PS51450">
    <property type="entry name" value="LRR"/>
    <property type="match status" value="4"/>
</dbReference>
<keyword evidence="14" id="KW-1185">Reference proteome</keyword>
<keyword evidence="7" id="KW-0505">Motor protein</keyword>
<dbReference type="InterPro" id="IPR001611">
    <property type="entry name" value="Leu-rich_rpt"/>
</dbReference>
<dbReference type="PANTHER" id="PTHR15454">
    <property type="entry name" value="NISCHARIN RELATED"/>
    <property type="match status" value="1"/>
</dbReference>
<evidence type="ECO:0000256" key="10">
    <source>
        <dbReference type="ARBA" id="ARBA00049659"/>
    </source>
</evidence>
<dbReference type="GO" id="GO:0043014">
    <property type="term" value="F:alpha-tubulin binding"/>
    <property type="evidence" value="ECO:0007669"/>
    <property type="project" value="TreeGrafter"/>
</dbReference>
<name>A0A6H5GCS9_9HEMI</name>
<keyword evidence="8" id="KW-0206">Cytoskeleton</keyword>
<dbReference type="Gene3D" id="3.80.10.10">
    <property type="entry name" value="Ribonuclease Inhibitor"/>
    <property type="match status" value="1"/>
</dbReference>